<accession>A0A0H2REK8</accession>
<feature type="non-terminal residue" evidence="1">
    <location>
        <position position="303"/>
    </location>
</feature>
<dbReference type="EMBL" id="KQ086031">
    <property type="protein sequence ID" value="KLO10264.1"/>
    <property type="molecule type" value="Genomic_DNA"/>
</dbReference>
<protein>
    <submittedName>
        <fullName evidence="1">Uncharacterized protein</fullName>
    </submittedName>
</protein>
<name>A0A0H2REK8_9AGAM</name>
<evidence type="ECO:0000313" key="2">
    <source>
        <dbReference type="Proteomes" id="UP000053477"/>
    </source>
</evidence>
<evidence type="ECO:0000313" key="1">
    <source>
        <dbReference type="EMBL" id="KLO10264.1"/>
    </source>
</evidence>
<sequence length="303" mass="35207">MDLYRITEYTLRTYHHGKGIPHKEPKSVFENHGRWVVSVLKMVQELLTFPFITSENEALAEFFTVNSINIDRYWKHAFLNAPNANHGVLLFTEEFRNRQRAVFRNGLYESTRTHLFERVPYLRRYTIHGEIYITSDGLPETPDIFSNMFLELQSSDFSVDTMLLDGYSLVCLRVDRDTGPFDVSGHYPILAGYGWRGKPLYVAAVRSDFSWYLTCVPDGASAVTYLDEIGEPHTVNEFFVLALRQDPVDCVPPYPPTRQGAMDPTGPLSWLRFWPSKDPEYYEDVRLTDDRILESFLNETFRC</sequence>
<organism evidence="1 2">
    <name type="scientific">Schizopora paradoxa</name>
    <dbReference type="NCBI Taxonomy" id="27342"/>
    <lineage>
        <taxon>Eukaryota</taxon>
        <taxon>Fungi</taxon>
        <taxon>Dikarya</taxon>
        <taxon>Basidiomycota</taxon>
        <taxon>Agaricomycotina</taxon>
        <taxon>Agaricomycetes</taxon>
        <taxon>Hymenochaetales</taxon>
        <taxon>Schizoporaceae</taxon>
        <taxon>Schizopora</taxon>
    </lineage>
</organism>
<dbReference type="InParanoid" id="A0A0H2REK8"/>
<dbReference type="AlphaFoldDB" id="A0A0H2REK8"/>
<gene>
    <name evidence="1" type="ORF">SCHPADRAFT_907014</name>
</gene>
<dbReference type="Proteomes" id="UP000053477">
    <property type="component" value="Unassembled WGS sequence"/>
</dbReference>
<keyword evidence="2" id="KW-1185">Reference proteome</keyword>
<proteinExistence type="predicted"/>
<reference evidence="1 2" key="1">
    <citation type="submission" date="2015-04" db="EMBL/GenBank/DDBJ databases">
        <title>Complete genome sequence of Schizopora paradoxa KUC8140, a cosmopolitan wood degrader in East Asia.</title>
        <authorList>
            <consortium name="DOE Joint Genome Institute"/>
            <person name="Min B."/>
            <person name="Park H."/>
            <person name="Jang Y."/>
            <person name="Kim J.-J."/>
            <person name="Kim K.H."/>
            <person name="Pangilinan J."/>
            <person name="Lipzen A."/>
            <person name="Riley R."/>
            <person name="Grigoriev I.V."/>
            <person name="Spatafora J.W."/>
            <person name="Choi I.-G."/>
        </authorList>
    </citation>
    <scope>NUCLEOTIDE SEQUENCE [LARGE SCALE GENOMIC DNA]</scope>
    <source>
        <strain evidence="1 2">KUC8140</strain>
    </source>
</reference>